<feature type="compositionally biased region" description="Low complexity" evidence="2">
    <location>
        <begin position="309"/>
        <end position="336"/>
    </location>
</feature>
<evidence type="ECO:0000313" key="4">
    <source>
        <dbReference type="EMBL" id="RNB49818.1"/>
    </source>
</evidence>
<sequence>MEGARGVTIPKIGDVLARVSGADAKAANGSVLSRGRRFAELNRIARRHGLLPFRKLDLSSDPSRASLRAAQAQGLRLALEEAGGAFVKMGQLMSTRADILPDEYVAALSGLQQSVEPAEWNAVEAELEEEFGGPLTSVFARFDPTPLAAASIAQVHRATLHSGDVVAVKVRRPGIVPEVRRDVDIALRVANALVRTSPQARALGVQAVAEQYAADLLRQLDFRLEAVNLAAMHAMQSRSPRADELRLPRPHPSLSSDRVLVMEFLEGETLATRRARAASNGAVGGPRRAQGRPSSRSSPKPCAPCCARSCGRSRSTGSTTPTSTPGTSWCSPTGGPASSTSVRWAGSTCSCGRRSRSSSSRTCRATRSSSPTGCSRSRRCAPAPTRRCSGATSAPSSRSSSDRARWSPSPRSTRSWTC</sequence>
<feature type="compositionally biased region" description="Low complexity" evidence="2">
    <location>
        <begin position="389"/>
        <end position="399"/>
    </location>
</feature>
<dbReference type="Pfam" id="PF03109">
    <property type="entry name" value="ABC1"/>
    <property type="match status" value="1"/>
</dbReference>
<dbReference type="CDD" id="cd05121">
    <property type="entry name" value="ABC1_ADCK3-like"/>
    <property type="match status" value="1"/>
</dbReference>
<dbReference type="PANTHER" id="PTHR10566">
    <property type="entry name" value="CHAPERONE-ACTIVITY OF BC1 COMPLEX CABC1 -RELATED"/>
    <property type="match status" value="1"/>
</dbReference>
<dbReference type="SUPFAM" id="SSF56112">
    <property type="entry name" value="Protein kinase-like (PK-like)"/>
    <property type="match status" value="1"/>
</dbReference>
<name>A0A3M8AF87_9MICO</name>
<dbReference type="GO" id="GO:0016301">
    <property type="term" value="F:kinase activity"/>
    <property type="evidence" value="ECO:0007669"/>
    <property type="project" value="UniProtKB-KW"/>
</dbReference>
<dbReference type="InterPro" id="IPR004147">
    <property type="entry name" value="ABC1_dom"/>
</dbReference>
<reference evidence="4 5" key="1">
    <citation type="submission" date="2018-10" db="EMBL/GenBank/DDBJ databases">
        <title>Isolation, diversity and antibacterial activity of antinobacteria from the wheat rhizosphere soil.</title>
        <authorList>
            <person name="Sun T."/>
        </authorList>
    </citation>
    <scope>NUCLEOTIDE SEQUENCE [LARGE SCALE GENOMIC DNA]</scope>
    <source>
        <strain evidence="4 5">SJ-23</strain>
    </source>
</reference>
<feature type="domain" description="ABC1 atypical kinase-like" evidence="3">
    <location>
        <begin position="111"/>
        <end position="274"/>
    </location>
</feature>
<dbReference type="PANTHER" id="PTHR10566:SF113">
    <property type="entry name" value="PROTEIN ACTIVITY OF BC1 COMPLEX KINASE 7, CHLOROPLASTIC"/>
    <property type="match status" value="1"/>
</dbReference>
<comment type="caution">
    <text evidence="4">The sequence shown here is derived from an EMBL/GenBank/DDBJ whole genome shotgun (WGS) entry which is preliminary data.</text>
</comment>
<feature type="region of interest" description="Disordered" evidence="2">
    <location>
        <begin position="275"/>
        <end position="418"/>
    </location>
</feature>
<accession>A0A3M8AF87</accession>
<dbReference type="Proteomes" id="UP000275048">
    <property type="component" value="Unassembled WGS sequence"/>
</dbReference>
<dbReference type="InterPro" id="IPR011009">
    <property type="entry name" value="Kinase-like_dom_sf"/>
</dbReference>
<dbReference type="OrthoDB" id="9795390at2"/>
<feature type="compositionally biased region" description="Low complexity" evidence="2">
    <location>
        <begin position="406"/>
        <end position="418"/>
    </location>
</feature>
<gene>
    <name evidence="4" type="ORF">EDM22_09415</name>
</gene>
<comment type="similarity">
    <text evidence="1">Belongs to the protein kinase superfamily. ADCK protein kinase family.</text>
</comment>
<protein>
    <submittedName>
        <fullName evidence="4">AarF/ABC1/UbiB kinase family protein</fullName>
    </submittedName>
</protein>
<proteinExistence type="inferred from homology"/>
<dbReference type="EMBL" id="RHHB01000014">
    <property type="protein sequence ID" value="RNB49818.1"/>
    <property type="molecule type" value="Genomic_DNA"/>
</dbReference>
<dbReference type="InterPro" id="IPR050154">
    <property type="entry name" value="UbiB_kinase"/>
</dbReference>
<feature type="compositionally biased region" description="Low complexity" evidence="2">
    <location>
        <begin position="345"/>
        <end position="370"/>
    </location>
</feature>
<dbReference type="AlphaFoldDB" id="A0A3M8AF87"/>
<evidence type="ECO:0000256" key="1">
    <source>
        <dbReference type="ARBA" id="ARBA00009670"/>
    </source>
</evidence>
<keyword evidence="4" id="KW-0418">Kinase</keyword>
<evidence type="ECO:0000256" key="2">
    <source>
        <dbReference type="SAM" id="MobiDB-lite"/>
    </source>
</evidence>
<keyword evidence="4" id="KW-0808">Transferase</keyword>
<organism evidence="4 5">
    <name type="scientific">Agromyces tardus</name>
    <dbReference type="NCBI Taxonomy" id="2583849"/>
    <lineage>
        <taxon>Bacteria</taxon>
        <taxon>Bacillati</taxon>
        <taxon>Actinomycetota</taxon>
        <taxon>Actinomycetes</taxon>
        <taxon>Micrococcales</taxon>
        <taxon>Microbacteriaceae</taxon>
        <taxon>Agromyces</taxon>
    </lineage>
</organism>
<evidence type="ECO:0000313" key="5">
    <source>
        <dbReference type="Proteomes" id="UP000275048"/>
    </source>
</evidence>
<evidence type="ECO:0000259" key="3">
    <source>
        <dbReference type="Pfam" id="PF03109"/>
    </source>
</evidence>
<keyword evidence="5" id="KW-1185">Reference proteome</keyword>